<dbReference type="OrthoDB" id="3687641at2759"/>
<name>A0A9P4IF89_9PEZI</name>
<organism evidence="4 5">
    <name type="scientific">Rhizodiscina lignyota</name>
    <dbReference type="NCBI Taxonomy" id="1504668"/>
    <lineage>
        <taxon>Eukaryota</taxon>
        <taxon>Fungi</taxon>
        <taxon>Dikarya</taxon>
        <taxon>Ascomycota</taxon>
        <taxon>Pezizomycotina</taxon>
        <taxon>Dothideomycetes</taxon>
        <taxon>Pleosporomycetidae</taxon>
        <taxon>Aulographales</taxon>
        <taxon>Rhizodiscinaceae</taxon>
        <taxon>Rhizodiscina</taxon>
    </lineage>
</organism>
<feature type="signal peptide" evidence="3">
    <location>
        <begin position="1"/>
        <end position="33"/>
    </location>
</feature>
<protein>
    <submittedName>
        <fullName evidence="4">Uncharacterized protein</fullName>
    </submittedName>
</protein>
<comment type="pathway">
    <text evidence="1">Mycotoxin biosynthesis.</text>
</comment>
<gene>
    <name evidence="4" type="ORF">NA57DRAFT_77035</name>
</gene>
<evidence type="ECO:0000256" key="3">
    <source>
        <dbReference type="SAM" id="SignalP"/>
    </source>
</evidence>
<accession>A0A9P4IF89</accession>
<dbReference type="PANTHER" id="PTHR33365:SF4">
    <property type="entry name" value="CYCLOCHLOROTINE BIOSYNTHESIS PROTEIN O"/>
    <property type="match status" value="1"/>
</dbReference>
<sequence length="238" mass="27950">MREWRNQARIHRRSLRLVIALLLLLLSLATLYARTVVIPTQRQCQNRMFLYSPASDHVHYQWTNFKKFYYPPSELVGPPTPEREQLWDEYVPNSIVSVPYDRISELGHVNNENWWAVAPEAGGGVAAVLAVDYQLNCLSLLHRYLYKSAYKHMFNHSQVSEHRLKAQKNLCLEVLRQELTCYADPTLYLNWRNPKSQKNAAADLGSWHKCRDYDAIRDWAWSHRIYNLHVSNVLDLTV</sequence>
<dbReference type="Proteomes" id="UP000799772">
    <property type="component" value="Unassembled WGS sequence"/>
</dbReference>
<proteinExistence type="inferred from homology"/>
<dbReference type="InterPro" id="IPR021765">
    <property type="entry name" value="UstYa-like"/>
</dbReference>
<evidence type="ECO:0000256" key="1">
    <source>
        <dbReference type="ARBA" id="ARBA00004685"/>
    </source>
</evidence>
<dbReference type="EMBL" id="ML978127">
    <property type="protein sequence ID" value="KAF2098243.1"/>
    <property type="molecule type" value="Genomic_DNA"/>
</dbReference>
<comment type="similarity">
    <text evidence="2">Belongs to the ustYa family.</text>
</comment>
<feature type="chain" id="PRO_5040379885" evidence="3">
    <location>
        <begin position="34"/>
        <end position="238"/>
    </location>
</feature>
<dbReference type="GO" id="GO:0043386">
    <property type="term" value="P:mycotoxin biosynthetic process"/>
    <property type="evidence" value="ECO:0007669"/>
    <property type="project" value="InterPro"/>
</dbReference>
<comment type="caution">
    <text evidence="4">The sequence shown here is derived from an EMBL/GenBank/DDBJ whole genome shotgun (WGS) entry which is preliminary data.</text>
</comment>
<evidence type="ECO:0000256" key="2">
    <source>
        <dbReference type="ARBA" id="ARBA00035112"/>
    </source>
</evidence>
<dbReference type="Pfam" id="PF11807">
    <property type="entry name" value="UstYa"/>
    <property type="match status" value="1"/>
</dbReference>
<evidence type="ECO:0000313" key="4">
    <source>
        <dbReference type="EMBL" id="KAF2098243.1"/>
    </source>
</evidence>
<reference evidence="4" key="1">
    <citation type="journal article" date="2020" name="Stud. Mycol.">
        <title>101 Dothideomycetes genomes: a test case for predicting lifestyles and emergence of pathogens.</title>
        <authorList>
            <person name="Haridas S."/>
            <person name="Albert R."/>
            <person name="Binder M."/>
            <person name="Bloem J."/>
            <person name="Labutti K."/>
            <person name="Salamov A."/>
            <person name="Andreopoulos B."/>
            <person name="Baker S."/>
            <person name="Barry K."/>
            <person name="Bills G."/>
            <person name="Bluhm B."/>
            <person name="Cannon C."/>
            <person name="Castanera R."/>
            <person name="Culley D."/>
            <person name="Daum C."/>
            <person name="Ezra D."/>
            <person name="Gonzalez J."/>
            <person name="Henrissat B."/>
            <person name="Kuo A."/>
            <person name="Liang C."/>
            <person name="Lipzen A."/>
            <person name="Lutzoni F."/>
            <person name="Magnuson J."/>
            <person name="Mondo S."/>
            <person name="Nolan M."/>
            <person name="Ohm R."/>
            <person name="Pangilinan J."/>
            <person name="Park H.-J."/>
            <person name="Ramirez L."/>
            <person name="Alfaro M."/>
            <person name="Sun H."/>
            <person name="Tritt A."/>
            <person name="Yoshinaga Y."/>
            <person name="Zwiers L.-H."/>
            <person name="Turgeon B."/>
            <person name="Goodwin S."/>
            <person name="Spatafora J."/>
            <person name="Crous P."/>
            <person name="Grigoriev I."/>
        </authorList>
    </citation>
    <scope>NUCLEOTIDE SEQUENCE</scope>
    <source>
        <strain evidence="4">CBS 133067</strain>
    </source>
</reference>
<dbReference type="PANTHER" id="PTHR33365">
    <property type="entry name" value="YALI0B05434P"/>
    <property type="match status" value="1"/>
</dbReference>
<keyword evidence="3" id="KW-0732">Signal</keyword>
<dbReference type="AlphaFoldDB" id="A0A9P4IF89"/>
<evidence type="ECO:0000313" key="5">
    <source>
        <dbReference type="Proteomes" id="UP000799772"/>
    </source>
</evidence>
<keyword evidence="5" id="KW-1185">Reference proteome</keyword>